<dbReference type="Gene3D" id="1.10.1740.10">
    <property type="match status" value="1"/>
</dbReference>
<evidence type="ECO:0000256" key="2">
    <source>
        <dbReference type="ARBA" id="ARBA00023015"/>
    </source>
</evidence>
<keyword evidence="2" id="KW-0805">Transcription regulation</keyword>
<keyword evidence="3" id="KW-0731">Sigma factor</keyword>
<dbReference type="InterPro" id="IPR013249">
    <property type="entry name" value="RNA_pol_sigma70_r4_t2"/>
</dbReference>
<evidence type="ECO:0000259" key="7">
    <source>
        <dbReference type="PROSITE" id="PS00622"/>
    </source>
</evidence>
<dbReference type="SUPFAM" id="SSF88659">
    <property type="entry name" value="Sigma3 and sigma4 domains of RNA polymerase sigma factors"/>
    <property type="match status" value="1"/>
</dbReference>
<dbReference type="GO" id="GO:0003677">
    <property type="term" value="F:DNA binding"/>
    <property type="evidence" value="ECO:0007669"/>
    <property type="project" value="UniProtKB-KW"/>
</dbReference>
<evidence type="ECO:0000313" key="9">
    <source>
        <dbReference type="Proteomes" id="UP000095209"/>
    </source>
</evidence>
<dbReference type="PANTHER" id="PTHR43133:SF8">
    <property type="entry name" value="RNA POLYMERASE SIGMA FACTOR HI_1459-RELATED"/>
    <property type="match status" value="1"/>
</dbReference>
<name>A0A1E5LHE8_9BACI</name>
<dbReference type="GO" id="GO:0016987">
    <property type="term" value="F:sigma factor activity"/>
    <property type="evidence" value="ECO:0007669"/>
    <property type="project" value="UniProtKB-KW"/>
</dbReference>
<dbReference type="Proteomes" id="UP000095209">
    <property type="component" value="Unassembled WGS sequence"/>
</dbReference>
<keyword evidence="9" id="KW-1185">Reference proteome</keyword>
<dbReference type="OrthoDB" id="9789355at2"/>
<dbReference type="AlphaFoldDB" id="A0A1E5LHE8"/>
<dbReference type="GO" id="GO:0006352">
    <property type="term" value="P:DNA-templated transcription initiation"/>
    <property type="evidence" value="ECO:0007669"/>
    <property type="project" value="InterPro"/>
</dbReference>
<dbReference type="InterPro" id="IPR036388">
    <property type="entry name" value="WH-like_DNA-bd_sf"/>
</dbReference>
<organism evidence="8 9">
    <name type="scientific">Bacillus solimangrovi</name>
    <dbReference type="NCBI Taxonomy" id="1305675"/>
    <lineage>
        <taxon>Bacteria</taxon>
        <taxon>Bacillati</taxon>
        <taxon>Bacillota</taxon>
        <taxon>Bacilli</taxon>
        <taxon>Bacillales</taxon>
        <taxon>Bacillaceae</taxon>
        <taxon>Bacillus</taxon>
    </lineage>
</organism>
<accession>A0A1E5LHE8</accession>
<dbReference type="Pfam" id="PF04542">
    <property type="entry name" value="Sigma70_r2"/>
    <property type="match status" value="1"/>
</dbReference>
<keyword evidence="6" id="KW-0175">Coiled coil</keyword>
<keyword evidence="4" id="KW-0238">DNA-binding</keyword>
<dbReference type="Gene3D" id="1.10.10.10">
    <property type="entry name" value="Winged helix-like DNA-binding domain superfamily/Winged helix DNA-binding domain"/>
    <property type="match status" value="1"/>
</dbReference>
<evidence type="ECO:0000313" key="8">
    <source>
        <dbReference type="EMBL" id="OEH93500.1"/>
    </source>
</evidence>
<dbReference type="Pfam" id="PF08281">
    <property type="entry name" value="Sigma70_r4_2"/>
    <property type="match status" value="1"/>
</dbReference>
<dbReference type="InterPro" id="IPR007627">
    <property type="entry name" value="RNA_pol_sigma70_r2"/>
</dbReference>
<comment type="similarity">
    <text evidence="1">Belongs to the sigma-70 factor family. ECF subfamily.</text>
</comment>
<evidence type="ECO:0000256" key="1">
    <source>
        <dbReference type="ARBA" id="ARBA00010641"/>
    </source>
</evidence>
<feature type="domain" description="HTH luxR-type" evidence="7">
    <location>
        <begin position="144"/>
        <end position="171"/>
    </location>
</feature>
<dbReference type="InterPro" id="IPR013325">
    <property type="entry name" value="RNA_pol_sigma_r2"/>
</dbReference>
<dbReference type="InterPro" id="IPR014284">
    <property type="entry name" value="RNA_pol_sigma-70_dom"/>
</dbReference>
<evidence type="ECO:0000256" key="6">
    <source>
        <dbReference type="SAM" id="Coils"/>
    </source>
</evidence>
<keyword evidence="5" id="KW-0804">Transcription</keyword>
<reference evidence="8 9" key="1">
    <citation type="submission" date="2016-08" db="EMBL/GenBank/DDBJ databases">
        <title>Genome of Bacillus solimangrovi GH2-4.</title>
        <authorList>
            <person name="Lim S."/>
            <person name="Kim B.-C."/>
        </authorList>
    </citation>
    <scope>NUCLEOTIDE SEQUENCE [LARGE SCALE GENOMIC DNA]</scope>
    <source>
        <strain evidence="8 9">GH2-4</strain>
    </source>
</reference>
<protein>
    <recommendedName>
        <fullName evidence="7">HTH luxR-type domain-containing protein</fullName>
    </recommendedName>
</protein>
<comment type="caution">
    <text evidence="8">The sequence shown here is derived from an EMBL/GenBank/DDBJ whole genome shotgun (WGS) entry which is preliminary data.</text>
</comment>
<dbReference type="PROSITE" id="PS00622">
    <property type="entry name" value="HTH_LUXR_1"/>
    <property type="match status" value="1"/>
</dbReference>
<dbReference type="STRING" id="1305675.BFG57_00460"/>
<evidence type="ECO:0000256" key="4">
    <source>
        <dbReference type="ARBA" id="ARBA00023125"/>
    </source>
</evidence>
<feature type="coiled-coil region" evidence="6">
    <location>
        <begin position="93"/>
        <end position="136"/>
    </location>
</feature>
<sequence>MEVQSVVHDRLYRNVETKNIDEFQSIFKTYYPQVVRQLMRYCKEQSTAEDLAQTVFIQLFDIDWNDIENIPAWLTKSAKFAALNYIRNEKRYREREKKEMERTKTVCESSEEQVMHKEEQKLVQKALDRLNERERKLLMLKYSGYQYKEIAEELQLEQASVGKMIARSKRKFQKLFETMRGESE</sequence>
<proteinExistence type="inferred from homology"/>
<dbReference type="InterPro" id="IPR013324">
    <property type="entry name" value="RNA_pol_sigma_r3/r4-like"/>
</dbReference>
<evidence type="ECO:0000256" key="3">
    <source>
        <dbReference type="ARBA" id="ARBA00023082"/>
    </source>
</evidence>
<dbReference type="InterPro" id="IPR039425">
    <property type="entry name" value="RNA_pol_sigma-70-like"/>
</dbReference>
<evidence type="ECO:0000256" key="5">
    <source>
        <dbReference type="ARBA" id="ARBA00023163"/>
    </source>
</evidence>
<dbReference type="SUPFAM" id="SSF88946">
    <property type="entry name" value="Sigma2 domain of RNA polymerase sigma factors"/>
    <property type="match status" value="1"/>
</dbReference>
<dbReference type="PANTHER" id="PTHR43133">
    <property type="entry name" value="RNA POLYMERASE ECF-TYPE SIGMA FACTO"/>
    <property type="match status" value="1"/>
</dbReference>
<dbReference type="NCBIfam" id="TIGR02937">
    <property type="entry name" value="sigma70-ECF"/>
    <property type="match status" value="1"/>
</dbReference>
<dbReference type="EMBL" id="MJEH01000011">
    <property type="protein sequence ID" value="OEH93500.1"/>
    <property type="molecule type" value="Genomic_DNA"/>
</dbReference>
<dbReference type="InterPro" id="IPR000792">
    <property type="entry name" value="Tscrpt_reg_LuxR_C"/>
</dbReference>
<gene>
    <name evidence="8" type="ORF">BFG57_00460</name>
</gene>
<dbReference type="RefSeq" id="WP_069716403.1">
    <property type="nucleotide sequence ID" value="NZ_MJEH01000011.1"/>
</dbReference>